<dbReference type="SMART" id="SM00304">
    <property type="entry name" value="HAMP"/>
    <property type="match status" value="1"/>
</dbReference>
<feature type="domain" description="HAMP" evidence="10">
    <location>
        <begin position="308"/>
        <end position="360"/>
    </location>
</feature>
<evidence type="ECO:0000313" key="11">
    <source>
        <dbReference type="EMBL" id="RUR84260.1"/>
    </source>
</evidence>
<evidence type="ECO:0000259" key="9">
    <source>
        <dbReference type="PROSITE" id="PS50109"/>
    </source>
</evidence>
<dbReference type="EMBL" id="RSCJ01000005">
    <property type="protein sequence ID" value="RUR84260.1"/>
    <property type="molecule type" value="Genomic_DNA"/>
</dbReference>
<organism evidence="11 12">
    <name type="scientific">Chlorogloeopsis fritschii PCC 6912</name>
    <dbReference type="NCBI Taxonomy" id="211165"/>
    <lineage>
        <taxon>Bacteria</taxon>
        <taxon>Bacillati</taxon>
        <taxon>Cyanobacteriota</taxon>
        <taxon>Cyanophyceae</taxon>
        <taxon>Nostocales</taxon>
        <taxon>Chlorogloeopsidaceae</taxon>
        <taxon>Chlorogloeopsis</taxon>
    </lineage>
</organism>
<dbReference type="Gene3D" id="6.10.340.10">
    <property type="match status" value="1"/>
</dbReference>
<dbReference type="EC" id="2.7.13.3" evidence="3"/>
<dbReference type="InterPro" id="IPR036097">
    <property type="entry name" value="HisK_dim/P_sf"/>
</dbReference>
<dbReference type="SUPFAM" id="SSF47384">
    <property type="entry name" value="Homodimeric domain of signal transducing histidine kinase"/>
    <property type="match status" value="1"/>
</dbReference>
<dbReference type="AlphaFoldDB" id="A0A3S0Y365"/>
<dbReference type="SMART" id="SM00387">
    <property type="entry name" value="HATPase_c"/>
    <property type="match status" value="1"/>
</dbReference>
<comment type="caution">
    <text evidence="11">The sequence shown here is derived from an EMBL/GenBank/DDBJ whole genome shotgun (WGS) entry which is preliminary data.</text>
</comment>
<feature type="coiled-coil region" evidence="8">
    <location>
        <begin position="361"/>
        <end position="423"/>
    </location>
</feature>
<keyword evidence="5" id="KW-0808">Transferase</keyword>
<dbReference type="Gene3D" id="3.30.565.10">
    <property type="entry name" value="Histidine kinase-like ATPase, C-terminal domain"/>
    <property type="match status" value="1"/>
</dbReference>
<evidence type="ECO:0000256" key="5">
    <source>
        <dbReference type="ARBA" id="ARBA00022679"/>
    </source>
</evidence>
<proteinExistence type="predicted"/>
<evidence type="ECO:0000256" key="7">
    <source>
        <dbReference type="ARBA" id="ARBA00023012"/>
    </source>
</evidence>
<feature type="domain" description="Histidine kinase" evidence="9">
    <location>
        <begin position="432"/>
        <end position="690"/>
    </location>
</feature>
<dbReference type="CDD" id="cd00082">
    <property type="entry name" value="HisKA"/>
    <property type="match status" value="1"/>
</dbReference>
<dbReference type="InterPro" id="IPR036890">
    <property type="entry name" value="HATPase_C_sf"/>
</dbReference>
<keyword evidence="8" id="KW-0175">Coiled coil</keyword>
<dbReference type="SUPFAM" id="SSF158472">
    <property type="entry name" value="HAMP domain-like"/>
    <property type="match status" value="1"/>
</dbReference>
<gene>
    <name evidence="11" type="ORF">PCC6912_18540</name>
</gene>
<dbReference type="PANTHER" id="PTHR43065">
    <property type="entry name" value="SENSOR HISTIDINE KINASE"/>
    <property type="match status" value="1"/>
</dbReference>
<dbReference type="Pfam" id="PF02518">
    <property type="entry name" value="HATPase_c"/>
    <property type="match status" value="1"/>
</dbReference>
<keyword evidence="4" id="KW-0597">Phosphoprotein</keyword>
<accession>A0A3S0Y365</accession>
<evidence type="ECO:0000313" key="12">
    <source>
        <dbReference type="Proteomes" id="UP000268857"/>
    </source>
</evidence>
<evidence type="ECO:0000256" key="6">
    <source>
        <dbReference type="ARBA" id="ARBA00022777"/>
    </source>
</evidence>
<comment type="catalytic activity">
    <reaction evidence="1">
        <text>ATP + protein L-histidine = ADP + protein N-phospho-L-histidine.</text>
        <dbReference type="EC" id="2.7.13.3"/>
    </reaction>
</comment>
<evidence type="ECO:0000256" key="3">
    <source>
        <dbReference type="ARBA" id="ARBA00012438"/>
    </source>
</evidence>
<evidence type="ECO:0000256" key="1">
    <source>
        <dbReference type="ARBA" id="ARBA00000085"/>
    </source>
</evidence>
<dbReference type="SUPFAM" id="SSF55874">
    <property type="entry name" value="ATPase domain of HSP90 chaperone/DNA topoisomerase II/histidine kinase"/>
    <property type="match status" value="1"/>
</dbReference>
<evidence type="ECO:0000256" key="2">
    <source>
        <dbReference type="ARBA" id="ARBA00004370"/>
    </source>
</evidence>
<keyword evidence="12" id="KW-1185">Reference proteome</keyword>
<dbReference type="Gene3D" id="1.10.287.130">
    <property type="match status" value="1"/>
</dbReference>
<reference evidence="11 12" key="1">
    <citation type="journal article" date="2019" name="Genome Biol. Evol.">
        <title>Day and night: Metabolic profiles and evolutionary relationships of six axenic non-marine cyanobacteria.</title>
        <authorList>
            <person name="Will S.E."/>
            <person name="Henke P."/>
            <person name="Boedeker C."/>
            <person name="Huang S."/>
            <person name="Brinkmann H."/>
            <person name="Rohde M."/>
            <person name="Jarek M."/>
            <person name="Friedl T."/>
            <person name="Seufert S."/>
            <person name="Schumacher M."/>
            <person name="Overmann J."/>
            <person name="Neumann-Schaal M."/>
            <person name="Petersen J."/>
        </authorList>
    </citation>
    <scope>NUCLEOTIDE SEQUENCE [LARGE SCALE GENOMIC DNA]</scope>
    <source>
        <strain evidence="11 12">PCC 6912</strain>
    </source>
</reference>
<dbReference type="PROSITE" id="PS50109">
    <property type="entry name" value="HIS_KIN"/>
    <property type="match status" value="1"/>
</dbReference>
<evidence type="ECO:0000259" key="10">
    <source>
        <dbReference type="PROSITE" id="PS50885"/>
    </source>
</evidence>
<protein>
    <recommendedName>
        <fullName evidence="3">histidine kinase</fullName>
        <ecNumber evidence="3">2.7.13.3</ecNumber>
    </recommendedName>
</protein>
<dbReference type="InterPro" id="IPR003660">
    <property type="entry name" value="HAMP_dom"/>
</dbReference>
<comment type="subcellular location">
    <subcellularLocation>
        <location evidence="2">Membrane</location>
    </subcellularLocation>
</comment>
<dbReference type="STRING" id="211165.GCA_000317285_00740"/>
<dbReference type="Proteomes" id="UP000268857">
    <property type="component" value="Unassembled WGS sequence"/>
</dbReference>
<dbReference type="InterPro" id="IPR004358">
    <property type="entry name" value="Sig_transdc_His_kin-like_C"/>
</dbReference>
<evidence type="ECO:0000256" key="4">
    <source>
        <dbReference type="ARBA" id="ARBA00022553"/>
    </source>
</evidence>
<dbReference type="CDD" id="cd06225">
    <property type="entry name" value="HAMP"/>
    <property type="match status" value="1"/>
</dbReference>
<sequence>MLVNQARSELAVTEINYNIKINQMGFGFRGQSDNAAIIAAAKAHANSQRLDSTLQRQVKQILQNEVKAREIEYATLVGKDLRIIVNANADRIGEIFNPSNLVGEVLKNPQQIKTSEIVSRAELAKEKPPLPVGIEGYDALIRYTVTPVRNPQTQEVLGALVSGDIVNDKPPIVHQTVVTLGGGYSAVYSRQPNGEFALATAEQDTNTDKQGQENQGVRYVSLPDTALLSAAVEARGKPVTQRIAVEGQTYTVAARALLNFAGETVAILVRGTPETALNALLRQSLLLQGGIAVLALSVDVLLATLLARAIARPIGHLQQVTQAFSGGNFQARAQVLSADEIGQLAATFNQMADSIVSTWQIEAIAQEQARLNAQLQQEIAERTRTEEALQQSETLLREKNQILEQTLAQLRSTQAQMVQAEKMSSLGQLVAGVAHEINNPVNFIHGNLTHAHQYTQDLMGLIQLYQQHYLNPPQAIQAEIEAIELDFLIEDLIKLFKSMQVGTERIQEIVLSLRNFSRLDEAEFKAVNIHEGIDSTLMILGNRLKAKPEHSSIEIIKNYGQLPSVECYPGQLNQVFMNLLTNAIDALEEHNRQRSPQEIKANPGTIRISTEMIEADWIAIYIADNGLGMTEEVRSRIFDSFFITKPIGKGTGLGLSISYEIVTEKHGGKLYCHSTPGQGTEFVIELPVRQQIHAPHNLMRSVASV</sequence>
<dbReference type="PANTHER" id="PTHR43065:SF50">
    <property type="entry name" value="HISTIDINE KINASE"/>
    <property type="match status" value="1"/>
</dbReference>
<dbReference type="Pfam" id="PF00672">
    <property type="entry name" value="HAMP"/>
    <property type="match status" value="1"/>
</dbReference>
<evidence type="ECO:0000256" key="8">
    <source>
        <dbReference type="SAM" id="Coils"/>
    </source>
</evidence>
<dbReference type="InterPro" id="IPR005467">
    <property type="entry name" value="His_kinase_dom"/>
</dbReference>
<keyword evidence="7" id="KW-0902">Two-component regulatory system</keyword>
<dbReference type="GO" id="GO:0000155">
    <property type="term" value="F:phosphorelay sensor kinase activity"/>
    <property type="evidence" value="ECO:0007669"/>
    <property type="project" value="InterPro"/>
</dbReference>
<dbReference type="PROSITE" id="PS50885">
    <property type="entry name" value="HAMP"/>
    <property type="match status" value="1"/>
</dbReference>
<dbReference type="PRINTS" id="PR00344">
    <property type="entry name" value="BCTRLSENSOR"/>
</dbReference>
<name>A0A3S0Y365_CHLFR</name>
<dbReference type="InterPro" id="IPR003661">
    <property type="entry name" value="HisK_dim/P_dom"/>
</dbReference>
<keyword evidence="6" id="KW-0418">Kinase</keyword>
<dbReference type="GO" id="GO:0016020">
    <property type="term" value="C:membrane"/>
    <property type="evidence" value="ECO:0007669"/>
    <property type="project" value="UniProtKB-SubCell"/>
</dbReference>
<dbReference type="InterPro" id="IPR003594">
    <property type="entry name" value="HATPase_dom"/>
</dbReference>